<dbReference type="Proteomes" id="UP000054314">
    <property type="component" value="Unassembled WGS sequence"/>
</dbReference>
<proteinExistence type="predicted"/>
<evidence type="ECO:0000313" key="2">
    <source>
        <dbReference type="EMBL" id="KGM14334.1"/>
    </source>
</evidence>
<gene>
    <name evidence="2" type="ORF">N869_15095</name>
</gene>
<organism evidence="2 3">
    <name type="scientific">Cellulomonas bogoriensis 69B4 = DSM 16987</name>
    <dbReference type="NCBI Taxonomy" id="1386082"/>
    <lineage>
        <taxon>Bacteria</taxon>
        <taxon>Bacillati</taxon>
        <taxon>Actinomycetota</taxon>
        <taxon>Actinomycetes</taxon>
        <taxon>Micrococcales</taxon>
        <taxon>Cellulomonadaceae</taxon>
        <taxon>Cellulomonas</taxon>
    </lineage>
</organism>
<dbReference type="EMBL" id="AXCZ01000006">
    <property type="protein sequence ID" value="KGM14334.1"/>
    <property type="molecule type" value="Genomic_DNA"/>
</dbReference>
<keyword evidence="1" id="KW-0472">Membrane</keyword>
<dbReference type="AlphaFoldDB" id="A0A0A0C4Q9"/>
<accession>A0A0A0C4Q9</accession>
<reference evidence="2 3" key="1">
    <citation type="submission" date="2013-08" db="EMBL/GenBank/DDBJ databases">
        <title>Genome sequencing of Cellulomonas bogoriensis 69B4.</title>
        <authorList>
            <person name="Chen F."/>
            <person name="Li Y."/>
            <person name="Wang G."/>
        </authorList>
    </citation>
    <scope>NUCLEOTIDE SEQUENCE [LARGE SCALE GENOMIC DNA]</scope>
    <source>
        <strain evidence="2 3">69B4</strain>
    </source>
</reference>
<feature type="transmembrane region" description="Helical" evidence="1">
    <location>
        <begin position="65"/>
        <end position="83"/>
    </location>
</feature>
<comment type="caution">
    <text evidence="2">The sequence shown here is derived from an EMBL/GenBank/DDBJ whole genome shotgun (WGS) entry which is preliminary data.</text>
</comment>
<keyword evidence="1" id="KW-0812">Transmembrane</keyword>
<sequence length="122" mass="11938">MAFWAVIGSAGVVGAWLLATERLLAAAAVLVSGAALGAVLALLGRPQGSSIVDLSSNGLRARGRASAAVSAIFLVAGAVGWSFSDAAVWRVLILAGGGGLLGSGATLWTARHNTGKGAEPAS</sequence>
<keyword evidence="3" id="KW-1185">Reference proteome</keyword>
<feature type="transmembrane region" description="Helical" evidence="1">
    <location>
        <begin position="24"/>
        <end position="44"/>
    </location>
</feature>
<protein>
    <submittedName>
        <fullName evidence="2">Uncharacterized protein</fullName>
    </submittedName>
</protein>
<name>A0A0A0C4Q9_9CELL</name>
<evidence type="ECO:0000313" key="3">
    <source>
        <dbReference type="Proteomes" id="UP000054314"/>
    </source>
</evidence>
<keyword evidence="1" id="KW-1133">Transmembrane helix</keyword>
<feature type="transmembrane region" description="Helical" evidence="1">
    <location>
        <begin position="89"/>
        <end position="110"/>
    </location>
</feature>
<evidence type="ECO:0000256" key="1">
    <source>
        <dbReference type="SAM" id="Phobius"/>
    </source>
</evidence>